<dbReference type="EMBL" id="BBPA01000046">
    <property type="protein sequence ID" value="GAL93741.1"/>
    <property type="molecule type" value="Genomic_DNA"/>
</dbReference>
<dbReference type="GO" id="GO:0035435">
    <property type="term" value="P:phosphate ion transmembrane transport"/>
    <property type="evidence" value="ECO:0007669"/>
    <property type="project" value="InterPro"/>
</dbReference>
<evidence type="ECO:0000256" key="5">
    <source>
        <dbReference type="ARBA" id="ARBA00022592"/>
    </source>
</evidence>
<feature type="transmembrane region" description="Helical" evidence="9">
    <location>
        <begin position="81"/>
        <end position="107"/>
    </location>
</feature>
<protein>
    <recommendedName>
        <fullName evidence="9">Phosphate transport system permease protein PstA</fullName>
    </recommendedName>
</protein>
<dbReference type="Gene3D" id="1.10.3720.10">
    <property type="entry name" value="MetI-like"/>
    <property type="match status" value="1"/>
</dbReference>
<dbReference type="SUPFAM" id="SSF161098">
    <property type="entry name" value="MetI-like"/>
    <property type="match status" value="1"/>
</dbReference>
<dbReference type="Proteomes" id="UP000030321">
    <property type="component" value="Unassembled WGS sequence"/>
</dbReference>
<evidence type="ECO:0000256" key="9">
    <source>
        <dbReference type="RuleBase" id="RU363043"/>
    </source>
</evidence>
<evidence type="ECO:0000256" key="6">
    <source>
        <dbReference type="ARBA" id="ARBA00022692"/>
    </source>
</evidence>
<dbReference type="NCBIfam" id="TIGR00974">
    <property type="entry name" value="3a0107s02c"/>
    <property type="match status" value="1"/>
</dbReference>
<keyword evidence="7 9" id="KW-1133">Transmembrane helix</keyword>
<evidence type="ECO:0000256" key="4">
    <source>
        <dbReference type="ARBA" id="ARBA00022475"/>
    </source>
</evidence>
<reference evidence="12" key="1">
    <citation type="journal article" date="2015" name="Genome">
        <title>Whole Genome Sequence of the Non-Microcystin-Producing Microcystis aeruginosa Strain NIES-44.</title>
        <authorList>
            <person name="Okano K."/>
            <person name="Miyata N."/>
            <person name="Ozaki Y."/>
        </authorList>
    </citation>
    <scope>NUCLEOTIDE SEQUENCE [LARGE SCALE GENOMIC DNA]</scope>
    <source>
        <strain evidence="12">NIES-44</strain>
    </source>
</reference>
<feature type="transmembrane region" description="Helical" evidence="9">
    <location>
        <begin position="266"/>
        <end position="288"/>
    </location>
</feature>
<feature type="transmembrane region" description="Helical" evidence="9">
    <location>
        <begin position="119"/>
        <end position="144"/>
    </location>
</feature>
<dbReference type="InterPro" id="IPR000515">
    <property type="entry name" value="MetI-like"/>
</dbReference>
<sequence length="294" mass="31145">MSQGAFPEEDLQQPLSPWRHFFTNGLTGLAIALSAIAILPLFAILFQIVKEGLPGFNWQVFTSLPAPVGSDPSVPNGFANAIVGTLTMVGLASLGSIPLGILTGVFLSEFARGSKIGGILRFAIVVLSSTPSVIVGVFSFGVLVLTTKQFSAVAGAFALGVIMLPIIALTTEEALKLIPMSYRLGSSALGGSRFDTVFRIVLPAAIAPIMTGILLAVARAAGETAPLMFTALFSQFWQESLWSPTPALTVLIYNYASSPFPEQNSLAWTASLVLIILVLITSLLSRFVTRKRSN</sequence>
<comment type="similarity">
    <text evidence="2 9">Belongs to the binding-protein-dependent transport system permease family. CysTW subfamily.</text>
</comment>
<dbReference type="InterPro" id="IPR005672">
    <property type="entry name" value="Phosphate_PstA"/>
</dbReference>
<evidence type="ECO:0000259" key="10">
    <source>
        <dbReference type="PROSITE" id="PS50928"/>
    </source>
</evidence>
<evidence type="ECO:0000313" key="11">
    <source>
        <dbReference type="EMBL" id="GAL93741.1"/>
    </source>
</evidence>
<keyword evidence="6 9" id="KW-0812">Transmembrane</keyword>
<dbReference type="PANTHER" id="PTHR42922">
    <property type="entry name" value="PHOSPHATE TRANSPORT SYSTEM PERMEASE PROTEIN PSTA"/>
    <property type="match status" value="1"/>
</dbReference>
<keyword evidence="3" id="KW-0813">Transport</keyword>
<dbReference type="PROSITE" id="PS50928">
    <property type="entry name" value="ABC_TM1"/>
    <property type="match status" value="1"/>
</dbReference>
<dbReference type="AlphaFoldDB" id="A0A0A1VWS7"/>
<dbReference type="GO" id="GO:0005886">
    <property type="term" value="C:plasma membrane"/>
    <property type="evidence" value="ECO:0007669"/>
    <property type="project" value="UniProtKB-SubCell"/>
</dbReference>
<evidence type="ECO:0000313" key="12">
    <source>
        <dbReference type="Proteomes" id="UP000030321"/>
    </source>
</evidence>
<name>A0A0A1VWS7_MICAE</name>
<organism evidence="11 12">
    <name type="scientific">Microcystis aeruginosa NIES-44</name>
    <dbReference type="NCBI Taxonomy" id="449439"/>
    <lineage>
        <taxon>Bacteria</taxon>
        <taxon>Bacillati</taxon>
        <taxon>Cyanobacteriota</taxon>
        <taxon>Cyanophyceae</taxon>
        <taxon>Oscillatoriophycideae</taxon>
        <taxon>Chroococcales</taxon>
        <taxon>Microcystaceae</taxon>
        <taxon>Microcystis</taxon>
    </lineage>
</organism>
<dbReference type="GO" id="GO:0005315">
    <property type="term" value="F:phosphate transmembrane transporter activity"/>
    <property type="evidence" value="ECO:0007669"/>
    <property type="project" value="InterPro"/>
</dbReference>
<keyword evidence="4 9" id="KW-1003">Cell membrane</keyword>
<comment type="subcellular location">
    <subcellularLocation>
        <location evidence="1 9">Cell membrane</location>
        <topology evidence="1 9">Multi-pass membrane protein</topology>
    </subcellularLocation>
</comment>
<feature type="transmembrane region" description="Helical" evidence="9">
    <location>
        <begin position="150"/>
        <end position="175"/>
    </location>
</feature>
<evidence type="ECO:0000256" key="7">
    <source>
        <dbReference type="ARBA" id="ARBA00022989"/>
    </source>
</evidence>
<dbReference type="CDD" id="cd06261">
    <property type="entry name" value="TM_PBP2"/>
    <property type="match status" value="1"/>
</dbReference>
<dbReference type="RefSeq" id="WP_045359638.1">
    <property type="nucleotide sequence ID" value="NZ_BBPA01000046.1"/>
</dbReference>
<evidence type="ECO:0000256" key="8">
    <source>
        <dbReference type="ARBA" id="ARBA00023136"/>
    </source>
</evidence>
<feature type="transmembrane region" description="Helical" evidence="9">
    <location>
        <begin position="21"/>
        <end position="49"/>
    </location>
</feature>
<feature type="domain" description="ABC transmembrane type-1" evidence="10">
    <location>
        <begin position="82"/>
        <end position="285"/>
    </location>
</feature>
<comment type="caution">
    <text evidence="11">The sequence shown here is derived from an EMBL/GenBank/DDBJ whole genome shotgun (WGS) entry which is preliminary data.</text>
</comment>
<dbReference type="InterPro" id="IPR051408">
    <property type="entry name" value="Phosphate_transprt_permease"/>
</dbReference>
<keyword evidence="8 9" id="KW-0472">Membrane</keyword>
<feature type="transmembrane region" description="Helical" evidence="9">
    <location>
        <begin position="196"/>
        <end position="218"/>
    </location>
</feature>
<keyword evidence="5" id="KW-0592">Phosphate transport</keyword>
<dbReference type="InterPro" id="IPR035906">
    <property type="entry name" value="MetI-like_sf"/>
</dbReference>
<dbReference type="PANTHER" id="PTHR42922:SF1">
    <property type="entry name" value="PHOSPHATE TRANSPORT SYSTEM PERMEASE PROTEIN PSTA"/>
    <property type="match status" value="1"/>
</dbReference>
<accession>A0A0A1VWS7</accession>
<dbReference type="Pfam" id="PF00528">
    <property type="entry name" value="BPD_transp_1"/>
    <property type="match status" value="1"/>
</dbReference>
<gene>
    <name evidence="11" type="ORF">N44_03493</name>
</gene>
<evidence type="ECO:0000256" key="1">
    <source>
        <dbReference type="ARBA" id="ARBA00004651"/>
    </source>
</evidence>
<proteinExistence type="inferred from homology"/>
<evidence type="ECO:0000256" key="3">
    <source>
        <dbReference type="ARBA" id="ARBA00022448"/>
    </source>
</evidence>
<evidence type="ECO:0000256" key="2">
    <source>
        <dbReference type="ARBA" id="ARBA00007069"/>
    </source>
</evidence>